<accession>A0A8S5PZM0</accession>
<proteinExistence type="predicted"/>
<protein>
    <submittedName>
        <fullName evidence="1">Uncharacterized protein</fullName>
    </submittedName>
</protein>
<evidence type="ECO:0000313" key="1">
    <source>
        <dbReference type="EMBL" id="DAE11971.1"/>
    </source>
</evidence>
<sequence>MLRDGQQRTVSPSKVCAILTFNLYQCSKYPI</sequence>
<name>A0A8S5PZM0_9CAUD</name>
<dbReference type="EMBL" id="BK015540">
    <property type="protein sequence ID" value="DAE11971.1"/>
    <property type="molecule type" value="Genomic_DNA"/>
</dbReference>
<organism evidence="1">
    <name type="scientific">Myoviridae sp. ctBtT5</name>
    <dbReference type="NCBI Taxonomy" id="2825048"/>
    <lineage>
        <taxon>Viruses</taxon>
        <taxon>Duplodnaviria</taxon>
        <taxon>Heunggongvirae</taxon>
        <taxon>Uroviricota</taxon>
        <taxon>Caudoviricetes</taxon>
    </lineage>
</organism>
<reference evidence="1" key="1">
    <citation type="journal article" date="2021" name="Proc. Natl. Acad. Sci. U.S.A.">
        <title>A Catalog of Tens of Thousands of Viruses from Human Metagenomes Reveals Hidden Associations with Chronic Diseases.</title>
        <authorList>
            <person name="Tisza M.J."/>
            <person name="Buck C.B."/>
        </authorList>
    </citation>
    <scope>NUCLEOTIDE SEQUENCE</scope>
    <source>
        <strain evidence="1">CtBtT5</strain>
    </source>
</reference>